<dbReference type="AlphaFoldDB" id="A0A923N6M0"/>
<dbReference type="RefSeq" id="WP_187066740.1">
    <property type="nucleotide sequence ID" value="NZ_JACRVF010000002.1"/>
</dbReference>
<evidence type="ECO:0000313" key="2">
    <source>
        <dbReference type="EMBL" id="MBC5992697.1"/>
    </source>
</evidence>
<evidence type="ECO:0000256" key="1">
    <source>
        <dbReference type="SAM" id="Phobius"/>
    </source>
</evidence>
<sequence>MTKDNIRFWLLFIVSIAISAVVISLFVKALKLVLYVILVLALAPVIYIMLRSIIPGRKRDDDKLKTRE</sequence>
<dbReference type="EMBL" id="JACRVF010000002">
    <property type="protein sequence ID" value="MBC5992697.1"/>
    <property type="molecule type" value="Genomic_DNA"/>
</dbReference>
<evidence type="ECO:0000313" key="3">
    <source>
        <dbReference type="Proteomes" id="UP000603640"/>
    </source>
</evidence>
<keyword evidence="3" id="KW-1185">Reference proteome</keyword>
<name>A0A923N6M0_9BACT</name>
<proteinExistence type="predicted"/>
<keyword evidence="1" id="KW-0812">Transmembrane</keyword>
<organism evidence="2 3">
    <name type="scientific">Pontibacter cellulosilyticus</name>
    <dbReference type="NCBI Taxonomy" id="1720253"/>
    <lineage>
        <taxon>Bacteria</taxon>
        <taxon>Pseudomonadati</taxon>
        <taxon>Bacteroidota</taxon>
        <taxon>Cytophagia</taxon>
        <taxon>Cytophagales</taxon>
        <taxon>Hymenobacteraceae</taxon>
        <taxon>Pontibacter</taxon>
    </lineage>
</organism>
<keyword evidence="1" id="KW-0472">Membrane</keyword>
<dbReference type="Proteomes" id="UP000603640">
    <property type="component" value="Unassembled WGS sequence"/>
</dbReference>
<accession>A0A923N6M0</accession>
<protein>
    <submittedName>
        <fullName evidence="2">Uncharacterized protein</fullName>
    </submittedName>
</protein>
<reference evidence="2" key="1">
    <citation type="submission" date="2020-08" db="EMBL/GenBank/DDBJ databases">
        <title>Pontibacter sp. SD6 16S ribosomal RNA gene Genome sequencing and assembly.</title>
        <authorList>
            <person name="Kang M."/>
        </authorList>
    </citation>
    <scope>NUCLEOTIDE SEQUENCE</scope>
    <source>
        <strain evidence="2">SD6</strain>
    </source>
</reference>
<gene>
    <name evidence="2" type="ORF">H8S84_07610</name>
</gene>
<comment type="caution">
    <text evidence="2">The sequence shown here is derived from an EMBL/GenBank/DDBJ whole genome shotgun (WGS) entry which is preliminary data.</text>
</comment>
<keyword evidence="1" id="KW-1133">Transmembrane helix</keyword>
<feature type="transmembrane region" description="Helical" evidence="1">
    <location>
        <begin position="32"/>
        <end position="50"/>
    </location>
</feature>
<feature type="transmembrane region" description="Helical" evidence="1">
    <location>
        <begin position="7"/>
        <end position="26"/>
    </location>
</feature>